<dbReference type="InterPro" id="IPR041246">
    <property type="entry name" value="Bact_MG10"/>
</dbReference>
<dbReference type="EMBL" id="JAPWGW010000003">
    <property type="protein sequence ID" value="MCZ4298445.1"/>
    <property type="molecule type" value="Genomic_DNA"/>
</dbReference>
<evidence type="ECO:0000256" key="1">
    <source>
        <dbReference type="ARBA" id="ARBA00010556"/>
    </source>
</evidence>
<evidence type="ECO:0000313" key="6">
    <source>
        <dbReference type="Proteomes" id="UP001083770"/>
    </source>
</evidence>
<dbReference type="Pfam" id="PF07703">
    <property type="entry name" value="A2M_BRD"/>
    <property type="match status" value="1"/>
</dbReference>
<evidence type="ECO:0000259" key="4">
    <source>
        <dbReference type="SMART" id="SM01360"/>
    </source>
</evidence>
<dbReference type="Pfam" id="PF17973">
    <property type="entry name" value="bMG10"/>
    <property type="match status" value="1"/>
</dbReference>
<dbReference type="InterPro" id="IPR011626">
    <property type="entry name" value="Alpha-macroglobulin_TED"/>
</dbReference>
<feature type="domain" description="Alpha-2-macroglobulin bait region" evidence="3">
    <location>
        <begin position="761"/>
        <end position="904"/>
    </location>
</feature>
<dbReference type="SMART" id="SM01359">
    <property type="entry name" value="A2M_N_2"/>
    <property type="match status" value="1"/>
</dbReference>
<dbReference type="InterPro" id="IPR041462">
    <property type="entry name" value="Bact_A2M_MG6"/>
</dbReference>
<protein>
    <submittedName>
        <fullName evidence="5">Alpha-2-macroglobulin</fullName>
    </submittedName>
</protein>
<evidence type="ECO:0000313" key="5">
    <source>
        <dbReference type="EMBL" id="MCZ4298445.1"/>
    </source>
</evidence>
<dbReference type="InterPro" id="IPR026284">
    <property type="entry name" value="A2MG_proteobact"/>
</dbReference>
<evidence type="ECO:0000259" key="3">
    <source>
        <dbReference type="SMART" id="SM01359"/>
    </source>
</evidence>
<dbReference type="PANTHER" id="PTHR40094:SF1">
    <property type="entry name" value="UBIQUITIN DOMAIN-CONTAINING PROTEIN"/>
    <property type="match status" value="1"/>
</dbReference>
<feature type="domain" description="Alpha-2-macroglobulin" evidence="4">
    <location>
        <begin position="964"/>
        <end position="1053"/>
    </location>
</feature>
<dbReference type="InterPro" id="IPR008930">
    <property type="entry name" value="Terpenoid_cyclase/PrenylTrfase"/>
</dbReference>
<dbReference type="Pfam" id="PF17972">
    <property type="entry name" value="bMG5"/>
    <property type="match status" value="1"/>
</dbReference>
<dbReference type="Pfam" id="PF01835">
    <property type="entry name" value="MG2"/>
    <property type="match status" value="1"/>
</dbReference>
<keyword evidence="6" id="KW-1185">Reference proteome</keyword>
<dbReference type="PROSITE" id="PS51257">
    <property type="entry name" value="PROKAR_LIPOPROTEIN"/>
    <property type="match status" value="1"/>
</dbReference>
<evidence type="ECO:0000256" key="2">
    <source>
        <dbReference type="ARBA" id="ARBA00022729"/>
    </source>
</evidence>
<dbReference type="Pfam" id="PF11974">
    <property type="entry name" value="bMG3"/>
    <property type="match status" value="1"/>
</dbReference>
<gene>
    <name evidence="5" type="ORF">O4G74_10275</name>
</gene>
<dbReference type="CDD" id="cd02891">
    <property type="entry name" value="A2M_like"/>
    <property type="match status" value="1"/>
</dbReference>
<dbReference type="PIRSF" id="PIRSF038980">
    <property type="entry name" value="A2M_bac"/>
    <property type="match status" value="1"/>
</dbReference>
<comment type="similarity">
    <text evidence="1">Belongs to the protease inhibitor I39 (alpha-2-macroglobulin) family. Bacterial alpha-2-macroglobulin subfamily.</text>
</comment>
<dbReference type="InterPro" id="IPR021868">
    <property type="entry name" value="Alpha_2_Macroglob_MG3"/>
</dbReference>
<name>A0ABT4LVR8_9PROT</name>
<dbReference type="Proteomes" id="UP001083770">
    <property type="component" value="Unassembled WGS sequence"/>
</dbReference>
<dbReference type="InterPro" id="IPR011625">
    <property type="entry name" value="A2M_N_BRD"/>
</dbReference>
<dbReference type="SUPFAM" id="SSF48239">
    <property type="entry name" value="Terpenoid cyclases/Protein prenyltransferases"/>
    <property type="match status" value="1"/>
</dbReference>
<dbReference type="Pfam" id="PF00207">
    <property type="entry name" value="A2M"/>
    <property type="match status" value="1"/>
</dbReference>
<dbReference type="Gene3D" id="2.60.40.1930">
    <property type="match status" value="1"/>
</dbReference>
<accession>A0ABT4LVR8</accession>
<organism evidence="5 6">
    <name type="scientific">Henriciella marina</name>
    <dbReference type="NCBI Taxonomy" id="453851"/>
    <lineage>
        <taxon>Bacteria</taxon>
        <taxon>Pseudomonadati</taxon>
        <taxon>Pseudomonadota</taxon>
        <taxon>Alphaproteobacteria</taxon>
        <taxon>Hyphomonadales</taxon>
        <taxon>Hyphomonadaceae</taxon>
        <taxon>Henriciella</taxon>
    </lineage>
</organism>
<reference evidence="5" key="1">
    <citation type="submission" date="2022-12" db="EMBL/GenBank/DDBJ databases">
        <title>Bacterial isolates from different developmental stages of Nematostella vectensis.</title>
        <authorList>
            <person name="Fraune S."/>
        </authorList>
    </citation>
    <scope>NUCLEOTIDE SEQUENCE</scope>
    <source>
        <strain evidence="5">G21632-S1</strain>
    </source>
</reference>
<dbReference type="Pfam" id="PF21142">
    <property type="entry name" value="A2M_bMG2"/>
    <property type="match status" value="1"/>
</dbReference>
<dbReference type="InterPro" id="IPR049120">
    <property type="entry name" value="A2M_bMG2"/>
</dbReference>
<dbReference type="SMART" id="SM01419">
    <property type="entry name" value="Thiol-ester_cl"/>
    <property type="match status" value="1"/>
</dbReference>
<dbReference type="InterPro" id="IPR002890">
    <property type="entry name" value="MG2"/>
</dbReference>
<dbReference type="InterPro" id="IPR051802">
    <property type="entry name" value="YfhM-like"/>
</dbReference>
<dbReference type="Pfam" id="PF07678">
    <property type="entry name" value="TED_complement"/>
    <property type="match status" value="1"/>
</dbReference>
<dbReference type="InterPro" id="IPR041203">
    <property type="entry name" value="Bact_A2M_MG5"/>
</dbReference>
<sequence length="1652" mass="179478">MAGWTNKARGLVLGGLTAMVVACGIGDEPPAPVDPETVEGEIVERSRAAQAAAERRERERQALADAEENRFVYFRYAPDTSGVSPRACLVFSQPLDPEVNYATYIRMQSDVRPAFAVEGRELCLEGLDFASGYTATILEGLPSADGRTIEREEEIQISFEDRPAYVGFDGAGVILPRDNADGLAIETVNVDEVEISVYRVNDRALAFKSISQGDEAAQGRYSYLYGEEDPRDVSSEVWSGSMDIDNVTNAAVTTVFPLQDVIGELRPGSYFVELQDAKELNDYDGPAASARRWIMLTNLALTAYRAENGMDVTLRSLQDGEVLPNTRVQLIAYNNEVLGEAETGEDGRVRFEAPLLAGEGNSAPRMVMALGAKGDIAVLDLSRAPVDLSEMKTGGRVTPGPVDGYLYADRGIFRPGETVHLTTMMRDRGGSAISNRAGQIVIYRPNGVESDRMRFTEAEAGALVWDYELSRTASRGMWRAVLSIDGAGEAGSLRFSVEDFVPQRIAVELDGEEESFIAAGDTREIEVEARFLYGAPGAGLSVEGQARLEADPRPFEALNGFTFGRADEQFRERIVEFEPQTTDGAGRAVVRLNPGDRGSDSSRPLRLNTNVSVLEPGGRAVTESVRIPYRPRDSYVGIRKDFDGRADRDGPAAFELAAVSASGEIIDTELNWRVIEIDYHYDWYRDGSQWRWRRSRTVSTVNEGVVQTDSTTQTISVDGLDWGQHELIVSDANGDAEASTGFYVGWGGSVSEDGVEAPDRVEVIVEEQTIVPGRPAAITVIPPYDGEAQIVVATDKILRIETRDVSAEGTQFTLPVTEEWGEGAYVLVNVYTPRDPVLQAKPRRAVGVGYVPLDMDERTFEVAIDAPDVVRPRREQTIDVNIGEGPRENVYLTLAAVDEGILQLTKFQSPDPVSYYFGKKSLGVDIFDDYGRLLDPNMGLPAEVRTGGDQLGGEGLSVVPTKTVALFSGMVDVGRSGRARVTFDVPDFNGELRLMAVVWSQNGLGAASRPLTVRDPAPAELILPRFLAPGDEAVATVSIDNIELDDGTFTASLDASEPVSVAATELSRTIPSGQRVDEGLRISAGETGVADLRLNVSGPGNYGVVRQYQIESRSPWLPATLISTAMMEPGDSWAIPEGLLEDYVPGTAYVSVTFSTLPLDANALYASLARYPYGCTEQTISRALPLLYSEQLVAMGADETSREPVRAQIQEAVTAVLNRQSAEGAFGLWREGDRNASPWLGAYTTDFVYRASEAGYEVPEAALERAFESMRAVAQGDAWRAYGYDTDVWESEWHNDTEAKLMRRASAYALYVLAKAGRADISRLRYLHDRELERIESPLARAHLAAALAFMGDRSRAFSAFEAAEDALGYQNTGDYYQTPLRDLTGLIALAAEADFDDIVARLAERLGDDAPDPSELTTQEKAFALLAVNSMNDGGDGYRMEVEGLGNGNNNDRRYQLSEEQARGEVSFTLGQNGPAMFRTVMVRGAPSSPPPAVSADLRVTKQVRTLTGGAVDLGDVDQGDQLVVTVQITPEQRRTNPVIVADLLPAGFEIETVLKPADGARDGETNGAFAWAGEIDAAKTAEARDDRFVAAIDVRNEAVRLAYVVRAVTPGDFVMPGVNAEDMYRPDVFARSAPGRVTISTANAATGGQR</sequence>
<keyword evidence="2" id="KW-0732">Signal</keyword>
<dbReference type="InterPro" id="IPR001599">
    <property type="entry name" value="Macroglobln_a2"/>
</dbReference>
<dbReference type="SMART" id="SM01360">
    <property type="entry name" value="A2M"/>
    <property type="match status" value="1"/>
</dbReference>
<comment type="caution">
    <text evidence="5">The sequence shown here is derived from an EMBL/GenBank/DDBJ whole genome shotgun (WGS) entry which is preliminary data.</text>
</comment>
<dbReference type="Gene3D" id="1.50.10.20">
    <property type="match status" value="1"/>
</dbReference>
<dbReference type="RefSeq" id="WP_269402519.1">
    <property type="nucleotide sequence ID" value="NZ_JAPWGW010000003.1"/>
</dbReference>
<dbReference type="PANTHER" id="PTHR40094">
    <property type="entry name" value="ALPHA-2-MACROGLOBULIN HOMOLOG"/>
    <property type="match status" value="1"/>
</dbReference>
<proteinExistence type="inferred from homology"/>
<dbReference type="Pfam" id="PF17962">
    <property type="entry name" value="bMG6"/>
    <property type="match status" value="1"/>
</dbReference>
<dbReference type="InterPro" id="IPR047565">
    <property type="entry name" value="Alpha-macroglob_thiol-ester_cl"/>
</dbReference>